<dbReference type="EMBL" id="RBVX01000026">
    <property type="protein sequence ID" value="RSL31321.1"/>
    <property type="molecule type" value="Genomic_DNA"/>
</dbReference>
<organism evidence="5 6">
    <name type="scientific">Salibacterium salarium</name>
    <dbReference type="NCBI Taxonomy" id="284579"/>
    <lineage>
        <taxon>Bacteria</taxon>
        <taxon>Bacillati</taxon>
        <taxon>Bacillota</taxon>
        <taxon>Bacilli</taxon>
        <taxon>Bacillales</taxon>
        <taxon>Bacillaceae</taxon>
    </lineage>
</organism>
<evidence type="ECO:0000259" key="4">
    <source>
        <dbReference type="Pfam" id="PF24850"/>
    </source>
</evidence>
<evidence type="ECO:0000256" key="1">
    <source>
        <dbReference type="ARBA" id="ARBA00022598"/>
    </source>
</evidence>
<dbReference type="EC" id="6.-.-.-" evidence="2"/>
<keyword evidence="6" id="KW-1185">Reference proteome</keyword>
<dbReference type="InterPro" id="IPR055398">
    <property type="entry name" value="Rossmann-like_BshC"/>
</dbReference>
<gene>
    <name evidence="2 5" type="primary">bshC</name>
    <name evidence="5" type="ORF">D7Z54_21805</name>
</gene>
<protein>
    <recommendedName>
        <fullName evidence="2">Putative cysteine ligase BshC</fullName>
        <ecNumber evidence="2">6.-.-.-</ecNumber>
    </recommendedName>
</protein>
<comment type="function">
    <text evidence="2">Involved in bacillithiol (BSH) biosynthesis. May catalyze the last step of the pathway, the addition of cysteine to glucosamine malate (GlcN-Mal) to generate BSH.</text>
</comment>
<dbReference type="PIRSF" id="PIRSF012535">
    <property type="entry name" value="UCP012535"/>
    <property type="match status" value="1"/>
</dbReference>
<comment type="similarity">
    <text evidence="2">Belongs to the BshC family.</text>
</comment>
<accession>A0A3R9WQB5</accession>
<dbReference type="Pfam" id="PF10079">
    <property type="entry name" value="Rossmann-like_BshC"/>
    <property type="match status" value="1"/>
</dbReference>
<dbReference type="HAMAP" id="MF_01867">
    <property type="entry name" value="BshC"/>
    <property type="match status" value="1"/>
</dbReference>
<feature type="domain" description="Bacillithiol biosynthesis BshC C-terminal coiled-coil" evidence="4">
    <location>
        <begin position="380"/>
        <end position="539"/>
    </location>
</feature>
<evidence type="ECO:0000259" key="3">
    <source>
        <dbReference type="Pfam" id="PF10079"/>
    </source>
</evidence>
<evidence type="ECO:0000313" key="6">
    <source>
        <dbReference type="Proteomes" id="UP000275076"/>
    </source>
</evidence>
<keyword evidence="1 2" id="KW-0436">Ligase</keyword>
<dbReference type="OrthoDB" id="9765151at2"/>
<dbReference type="GO" id="GO:0016874">
    <property type="term" value="F:ligase activity"/>
    <property type="evidence" value="ECO:0007669"/>
    <property type="project" value="UniProtKB-UniRule"/>
</dbReference>
<evidence type="ECO:0000313" key="5">
    <source>
        <dbReference type="EMBL" id="RSL31321.1"/>
    </source>
</evidence>
<reference evidence="5 6" key="1">
    <citation type="submission" date="2018-10" db="EMBL/GenBank/DDBJ databases">
        <title>Draft genome sequence of Bacillus salarius IM0101, isolated from a hypersaline soil in Inner Mongolia, China.</title>
        <authorList>
            <person name="Yamprayoonswat W."/>
            <person name="Boonvisut S."/>
            <person name="Jumpathong W."/>
            <person name="Sittihan S."/>
            <person name="Ruangsuj P."/>
            <person name="Wanthongcharoen S."/>
            <person name="Thongpramul N."/>
            <person name="Pimmason S."/>
            <person name="Yu B."/>
            <person name="Yasawong M."/>
        </authorList>
    </citation>
    <scope>NUCLEOTIDE SEQUENCE [LARGE SCALE GENOMIC DNA]</scope>
    <source>
        <strain evidence="5 6">IM0101</strain>
    </source>
</reference>
<dbReference type="RefSeq" id="WP_125558974.1">
    <property type="nucleotide sequence ID" value="NZ_RBVX01000026.1"/>
</dbReference>
<dbReference type="NCBIfam" id="TIGR03998">
    <property type="entry name" value="thiol_BshC"/>
    <property type="match status" value="1"/>
</dbReference>
<proteinExistence type="inferred from homology"/>
<feature type="domain" description="Bacillithiol biosynthesis BshC N-terminal Rossmann-like" evidence="3">
    <location>
        <begin position="7"/>
        <end position="378"/>
    </location>
</feature>
<dbReference type="InterPro" id="IPR011199">
    <property type="entry name" value="Bacillithiol_biosynth_BshC"/>
</dbReference>
<dbReference type="AlphaFoldDB" id="A0A3R9WQB5"/>
<dbReference type="InterPro" id="IPR055399">
    <property type="entry name" value="CC_BshC"/>
</dbReference>
<dbReference type="Proteomes" id="UP000275076">
    <property type="component" value="Unassembled WGS sequence"/>
</dbReference>
<name>A0A3R9WQB5_9BACI</name>
<evidence type="ECO:0000256" key="2">
    <source>
        <dbReference type="HAMAP-Rule" id="MF_01867"/>
    </source>
</evidence>
<dbReference type="Pfam" id="PF24850">
    <property type="entry name" value="CC_BshC"/>
    <property type="match status" value="1"/>
</dbReference>
<sequence>MDVYEEYIPQANKFVKDYLENKKLAQSFFDYGQSAKDIQKRFYEISNRTYPKEQLYQHLYTYNKKLMYGSGAIRELEKLRDPKAVMMVTGQQAGILTGPLYTITKAVTVMKEAEAKQELLGAPVLPVFWIAGEDHDWEEVNHIFLPGDEKPGKVTYKGMYEPGKAVSCQYMDSEAFEIWWQEVLTLLPETNHTSDLYNTLQKLADKSLTITDFFAETMRWLFRDTGLIMLDANHPELRQLEKDTFMEFIYKNTDIRDAVKQGMNQREAAGYGTPEGFSADSAQFFYHYQKRQLLYENNASNFTDKSGNLLIYKHDLAEKASTHPEYFSTNALTRPLVQEQLLPVLGYVAGPGEINYWSLLQPLFHYFERCTPPLMPRMEITILPRFVQSIIHKEHLSPLQLMKEGAELQIKRIREHAKQVNGAAMAEELLRQIEPYHADMQAEWEKIAPSEKSFGETNWKIIQNEIQTFASKIDSFQEEKENCRIYRTRKAEQLLIPFKNPQERTFNILFFLNECGSHFVLDLMALEMEHNGKHKLIKL</sequence>
<comment type="caution">
    <text evidence="5">The sequence shown here is derived from an EMBL/GenBank/DDBJ whole genome shotgun (WGS) entry which is preliminary data.</text>
</comment>